<proteinExistence type="predicted"/>
<dbReference type="Proteomes" id="UP000521943">
    <property type="component" value="Unassembled WGS sequence"/>
</dbReference>
<dbReference type="AlphaFoldDB" id="A0A8H6HC29"/>
<feature type="compositionally biased region" description="Basic and acidic residues" evidence="1">
    <location>
        <begin position="131"/>
        <end position="143"/>
    </location>
</feature>
<accession>A0A8H6HC29</accession>
<feature type="region of interest" description="Disordered" evidence="1">
    <location>
        <begin position="58"/>
        <end position="327"/>
    </location>
</feature>
<name>A0A8H6HC29_9AGAR</name>
<dbReference type="OrthoDB" id="3001771at2759"/>
<comment type="caution">
    <text evidence="2">The sequence shown here is derived from an EMBL/GenBank/DDBJ whole genome shotgun (WGS) entry which is preliminary data.</text>
</comment>
<organism evidence="2 3">
    <name type="scientific">Ephemerocybe angulata</name>
    <dbReference type="NCBI Taxonomy" id="980116"/>
    <lineage>
        <taxon>Eukaryota</taxon>
        <taxon>Fungi</taxon>
        <taxon>Dikarya</taxon>
        <taxon>Basidiomycota</taxon>
        <taxon>Agaricomycotina</taxon>
        <taxon>Agaricomycetes</taxon>
        <taxon>Agaricomycetidae</taxon>
        <taxon>Agaricales</taxon>
        <taxon>Agaricineae</taxon>
        <taxon>Psathyrellaceae</taxon>
        <taxon>Ephemerocybe</taxon>
    </lineage>
</organism>
<feature type="compositionally biased region" description="Acidic residues" evidence="1">
    <location>
        <begin position="957"/>
        <end position="972"/>
    </location>
</feature>
<feature type="compositionally biased region" description="Low complexity" evidence="1">
    <location>
        <begin position="303"/>
        <end position="317"/>
    </location>
</feature>
<dbReference type="EMBL" id="JACGCI010000124">
    <property type="protein sequence ID" value="KAF6744315.1"/>
    <property type="molecule type" value="Genomic_DNA"/>
</dbReference>
<reference evidence="2 3" key="1">
    <citation type="submission" date="2020-07" db="EMBL/GenBank/DDBJ databases">
        <title>Comparative genomics of pyrophilous fungi reveals a link between fire events and developmental genes.</title>
        <authorList>
            <consortium name="DOE Joint Genome Institute"/>
            <person name="Steindorff A.S."/>
            <person name="Carver A."/>
            <person name="Calhoun S."/>
            <person name="Stillman K."/>
            <person name="Liu H."/>
            <person name="Lipzen A."/>
            <person name="Pangilinan J."/>
            <person name="Labutti K."/>
            <person name="Bruns T.D."/>
            <person name="Grigoriev I.V."/>
        </authorList>
    </citation>
    <scope>NUCLEOTIDE SEQUENCE [LARGE SCALE GENOMIC DNA]</scope>
    <source>
        <strain evidence="2 3">CBS 144469</strain>
    </source>
</reference>
<feature type="compositionally biased region" description="Basic and acidic residues" evidence="1">
    <location>
        <begin position="944"/>
        <end position="954"/>
    </location>
</feature>
<evidence type="ECO:0000256" key="1">
    <source>
        <dbReference type="SAM" id="MobiDB-lite"/>
    </source>
</evidence>
<evidence type="ECO:0000313" key="3">
    <source>
        <dbReference type="Proteomes" id="UP000521943"/>
    </source>
</evidence>
<feature type="region of interest" description="Disordered" evidence="1">
    <location>
        <begin position="926"/>
        <end position="973"/>
    </location>
</feature>
<gene>
    <name evidence="2" type="ORF">DFP72DRAFT_1052205</name>
</gene>
<feature type="compositionally biased region" description="Basic and acidic residues" evidence="1">
    <location>
        <begin position="285"/>
        <end position="302"/>
    </location>
</feature>
<keyword evidence="3" id="KW-1185">Reference proteome</keyword>
<feature type="region of interest" description="Disordered" evidence="1">
    <location>
        <begin position="1"/>
        <end position="31"/>
    </location>
</feature>
<protein>
    <submittedName>
        <fullName evidence="2">Uncharacterized protein</fullName>
    </submittedName>
</protein>
<sequence length="1021" mass="114383">MPVSGEDSSRAGSGSNGDLSRLRVRFSIPREEPKELFVDMEKFLQDSTAESVHCKMNFTVVYPGDSSPQRRSSSRSRSRSANPVEGGSRTPRKRYTSPSSVEPPSKRQKPEPVSLRPCPCTEKARPNVHTAENRSVPEKKFADSKNTQLASPRFRCTPVSPGRALRTPPIDSKDFPWRNPFATPITTPTSRGRGELSMSSTSVASAAIGRKPTWQPKRNPYSSTPSPTPRRPKPLHSASQIQKKSHLPTPPLSSPAPRKYSGMHSPSEPVPASPDSKPPRGAPHVPEKRLYNSLSEKHRETSTARSLSTPLRSRPPSKFLPPRAYVSLSPPRRPAPLPWPVPAKNYVDMDIETSLDEWSSSSSEDSSDLEHAESSKGYFKTIWSGNCDYTIPLICKASTIASFNLERRWPLTLPITHSMIINYRDKLPVEIWHHIFEIQAAQAEAHRILAEDFNSPNSTLNADPYAVPENLDSGVCFPYSIAASCHFFESVLAKIPAAWRRILVYLDDDEPQRTLEKFAERLQKAGVTATDILITRKNWHALAARPNSAPEVPPDPVEEEKVLSILPLIFQLAPSAASLTIRTISGDSLPDINHFSGRPYPDLHTLVLDCLNRGTGTLLPHETPEPEDSLDISLPSVHRLTLSGPNFGNLFKNSVWEAWYLTTRPTSGFPRFTKLRVSHWRTEDGYTSDDCILDTKQFFDAFFAGCHREAELAHMDCPRFLVDGGDMDSSPQYDSMMLENVSPDTFHDYLECMAEDDPNRFVAEFTHKVVNCTFGPDPHYGYLDKRAGIHGDSIVLIRMSDENSIKTCLDLAHDDVFGLWVSDSPGFTDSLVRYLGNDGAPCPRYSEANTRRNLKILNLRSLYLNNCPQISMGSLRRLVEDRNAGWTFEAEADPEEDCPPSEFEDIMSEFYSEILYDDGRLACPTGLEDPDPELWDKVSNSSERAAEDDPHDQDYLPTDELESDSLSDEDTNSDFIHGYSTLRKIVLSGRMPEVTEDDVTWFEERGVSLEIRSDPTHFVIP</sequence>
<evidence type="ECO:0000313" key="2">
    <source>
        <dbReference type="EMBL" id="KAF6744315.1"/>
    </source>
</evidence>